<sequence>MGGNGGLSIGAALERRGHNNFDLIRLFAALMVLWSHDYLILGTGDRLAPMLLDYDTGGGFGVTLFFVISGFLVTRSAARRDSWAYLRARALRLLPALAVVVLASVLLLGPLATTLPLDAYFSAPATWAYLGNILLPGGPVFVLPGVFGGAAVNGSLWTLPLEVGFYLLLVPLKVLGGLARGLILAVLAAFALAFAVAAGWGGLGWGAPGPVVWSGLCAYPVLRYGLAFFSGAALWAWRDRVPLSGPLALVGLLALWGAAGSAAAPVAYALCLPYLVIYAALAHPPRFDLTGRIGDLSYGTYLLAFPIQQSLIHAIGPEAITPMILHLTVTPLALAGAALLWRRVERPCLARKDRRPVPPAVAA</sequence>
<dbReference type="InterPro" id="IPR002656">
    <property type="entry name" value="Acyl_transf_3_dom"/>
</dbReference>
<feature type="transmembrane region" description="Helical" evidence="1">
    <location>
        <begin position="141"/>
        <end position="169"/>
    </location>
</feature>
<evidence type="ECO:0000259" key="2">
    <source>
        <dbReference type="Pfam" id="PF01757"/>
    </source>
</evidence>
<keyword evidence="1" id="KW-0472">Membrane</keyword>
<feature type="transmembrane region" description="Helical" evidence="1">
    <location>
        <begin position="221"/>
        <end position="237"/>
    </location>
</feature>
<comment type="caution">
    <text evidence="3">The sequence shown here is derived from an EMBL/GenBank/DDBJ whole genome shotgun (WGS) entry which is preliminary data.</text>
</comment>
<protein>
    <submittedName>
        <fullName evidence="3">Acyltransferase family protein</fullName>
        <ecNumber evidence="3">2.3.-.-</ecNumber>
    </submittedName>
</protein>
<feature type="domain" description="Acyltransferase 3" evidence="2">
    <location>
        <begin position="20"/>
        <end position="342"/>
    </location>
</feature>
<feature type="transmembrane region" description="Helical" evidence="1">
    <location>
        <begin position="181"/>
        <end position="201"/>
    </location>
</feature>
<accession>A0ABW5CDJ6</accession>
<feature type="transmembrane region" description="Helical" evidence="1">
    <location>
        <begin position="323"/>
        <end position="341"/>
    </location>
</feature>
<evidence type="ECO:0000313" key="4">
    <source>
        <dbReference type="Proteomes" id="UP001597296"/>
    </source>
</evidence>
<name>A0ABW5CDJ6_9PROT</name>
<organism evidence="3 4">
    <name type="scientific">Phaeospirillum tilakii</name>
    <dbReference type="NCBI Taxonomy" id="741673"/>
    <lineage>
        <taxon>Bacteria</taxon>
        <taxon>Pseudomonadati</taxon>
        <taxon>Pseudomonadota</taxon>
        <taxon>Alphaproteobacteria</taxon>
        <taxon>Rhodospirillales</taxon>
        <taxon>Rhodospirillaceae</taxon>
        <taxon>Phaeospirillum</taxon>
    </lineage>
</organism>
<dbReference type="Proteomes" id="UP001597296">
    <property type="component" value="Unassembled WGS sequence"/>
</dbReference>
<gene>
    <name evidence="3" type="ORF">ACFSNB_09945</name>
</gene>
<feature type="transmembrane region" description="Helical" evidence="1">
    <location>
        <begin position="23"/>
        <end position="40"/>
    </location>
</feature>
<dbReference type="EMBL" id="JBHUIY010000017">
    <property type="protein sequence ID" value="MFD2234128.1"/>
    <property type="molecule type" value="Genomic_DNA"/>
</dbReference>
<dbReference type="PANTHER" id="PTHR23028">
    <property type="entry name" value="ACETYLTRANSFERASE"/>
    <property type="match status" value="1"/>
</dbReference>
<keyword evidence="1" id="KW-0812">Transmembrane</keyword>
<evidence type="ECO:0000313" key="3">
    <source>
        <dbReference type="EMBL" id="MFD2234128.1"/>
    </source>
</evidence>
<keyword evidence="4" id="KW-1185">Reference proteome</keyword>
<feature type="transmembrane region" description="Helical" evidence="1">
    <location>
        <begin position="90"/>
        <end position="112"/>
    </location>
</feature>
<dbReference type="EC" id="2.3.-.-" evidence="3"/>
<dbReference type="Pfam" id="PF01757">
    <property type="entry name" value="Acyl_transf_3"/>
    <property type="match status" value="1"/>
</dbReference>
<keyword evidence="1" id="KW-1133">Transmembrane helix</keyword>
<reference evidence="4" key="1">
    <citation type="journal article" date="2019" name="Int. J. Syst. Evol. Microbiol.">
        <title>The Global Catalogue of Microorganisms (GCM) 10K type strain sequencing project: providing services to taxonomists for standard genome sequencing and annotation.</title>
        <authorList>
            <consortium name="The Broad Institute Genomics Platform"/>
            <consortium name="The Broad Institute Genome Sequencing Center for Infectious Disease"/>
            <person name="Wu L."/>
            <person name="Ma J."/>
        </authorList>
    </citation>
    <scope>NUCLEOTIDE SEQUENCE [LARGE SCALE GENOMIC DNA]</scope>
    <source>
        <strain evidence="4">KCTC 15012</strain>
    </source>
</reference>
<feature type="transmembrane region" description="Helical" evidence="1">
    <location>
        <begin position="249"/>
        <end position="281"/>
    </location>
</feature>
<dbReference type="PANTHER" id="PTHR23028:SF53">
    <property type="entry name" value="ACYL_TRANSF_3 DOMAIN-CONTAINING PROTEIN"/>
    <property type="match status" value="1"/>
</dbReference>
<dbReference type="GO" id="GO:0016746">
    <property type="term" value="F:acyltransferase activity"/>
    <property type="evidence" value="ECO:0007669"/>
    <property type="project" value="UniProtKB-KW"/>
</dbReference>
<keyword evidence="3" id="KW-0808">Transferase</keyword>
<evidence type="ECO:0000256" key="1">
    <source>
        <dbReference type="SAM" id="Phobius"/>
    </source>
</evidence>
<proteinExistence type="predicted"/>
<keyword evidence="3" id="KW-0012">Acyltransferase</keyword>
<dbReference type="RefSeq" id="WP_377316040.1">
    <property type="nucleotide sequence ID" value="NZ_JBHUIY010000017.1"/>
</dbReference>
<dbReference type="InterPro" id="IPR050879">
    <property type="entry name" value="Acyltransferase_3"/>
</dbReference>
<feature type="transmembrane region" description="Helical" evidence="1">
    <location>
        <begin position="60"/>
        <end position="78"/>
    </location>
</feature>